<dbReference type="AlphaFoldDB" id="E1QEA8"/>
<dbReference type="InterPro" id="IPR036237">
    <property type="entry name" value="Xyl_isomerase-like_sf"/>
</dbReference>
<accession>E1QEA8</accession>
<organism evidence="2 3">
    <name type="scientific">Desulfarculus baarsii (strain ATCC 33931 / DSM 2075 / LMG 7858 / VKM B-1802 / 2st14)</name>
    <dbReference type="NCBI Taxonomy" id="644282"/>
    <lineage>
        <taxon>Bacteria</taxon>
        <taxon>Pseudomonadati</taxon>
        <taxon>Thermodesulfobacteriota</taxon>
        <taxon>Desulfarculia</taxon>
        <taxon>Desulfarculales</taxon>
        <taxon>Desulfarculaceae</taxon>
        <taxon>Desulfarculus</taxon>
    </lineage>
</organism>
<proteinExistence type="predicted"/>
<feature type="domain" description="Xylose isomerase-like TIM barrel" evidence="1">
    <location>
        <begin position="177"/>
        <end position="371"/>
    </location>
</feature>
<dbReference type="OrthoDB" id="9801960at2"/>
<protein>
    <submittedName>
        <fullName evidence="2">Xylose isomerase domain protein TIM barrel</fullName>
    </submittedName>
</protein>
<dbReference type="RefSeq" id="WP_013257349.1">
    <property type="nucleotide sequence ID" value="NC_014365.1"/>
</dbReference>
<dbReference type="Proteomes" id="UP000009047">
    <property type="component" value="Chromosome"/>
</dbReference>
<dbReference type="Gene3D" id="3.20.20.150">
    <property type="entry name" value="Divalent-metal-dependent TIM barrel enzymes"/>
    <property type="match status" value="1"/>
</dbReference>
<sequence length="391" mass="41459">MPANNDHLAIIWLCLSRPGPGPELTAARALRQALEGHARTLILGPEGSDGVDLRLGRRLDLGPALEACPDELRPAAVICLGAAIPAGLELAPCPCLAWGPATGCDQTLPAPADQAAEAAMAALGRGPRLSWLAHVQVNMPLGDLLGRYEALARSAPVNLEIGLDASALDSCGPAEMARAKAIIAGRRITAHLPFMDLYPAAADPLMAAAAARRLEMAVTTALELGAIQAVGHLGFWPMMHRDVAAFAARHATAMTPIAQALAAGGCRLVLENTMEPDPAPLLACRRALSESSGVEVGFCLDVGHANSFSRTSLPAWWRAMESHLWEMHLHDNDGSDDSHYPPGSGRIDWAFIAEGLRGLSTKPILTLEPHTEAHFWASLRGLERLWGRPEA</sequence>
<dbReference type="PANTHER" id="PTHR12110:SF53">
    <property type="entry name" value="BLR5974 PROTEIN"/>
    <property type="match status" value="1"/>
</dbReference>
<dbReference type="HOGENOM" id="CLU_705407_0_0_7"/>
<dbReference type="InterPro" id="IPR050312">
    <property type="entry name" value="IolE/XylAMocC-like"/>
</dbReference>
<keyword evidence="3" id="KW-1185">Reference proteome</keyword>
<keyword evidence="2" id="KW-0413">Isomerase</keyword>
<dbReference type="EMBL" id="CP002085">
    <property type="protein sequence ID" value="ADK83894.1"/>
    <property type="molecule type" value="Genomic_DNA"/>
</dbReference>
<dbReference type="GO" id="GO:0016853">
    <property type="term" value="F:isomerase activity"/>
    <property type="evidence" value="ECO:0007669"/>
    <property type="project" value="UniProtKB-KW"/>
</dbReference>
<dbReference type="SUPFAM" id="SSF51658">
    <property type="entry name" value="Xylose isomerase-like"/>
    <property type="match status" value="1"/>
</dbReference>
<dbReference type="PANTHER" id="PTHR12110">
    <property type="entry name" value="HYDROXYPYRUVATE ISOMERASE"/>
    <property type="match status" value="1"/>
</dbReference>
<gene>
    <name evidence="2" type="ordered locus">Deba_0522</name>
</gene>
<evidence type="ECO:0000259" key="1">
    <source>
        <dbReference type="Pfam" id="PF01261"/>
    </source>
</evidence>
<evidence type="ECO:0000313" key="3">
    <source>
        <dbReference type="Proteomes" id="UP000009047"/>
    </source>
</evidence>
<dbReference type="KEGG" id="dbr:Deba_0522"/>
<dbReference type="Pfam" id="PF01261">
    <property type="entry name" value="AP_endonuc_2"/>
    <property type="match status" value="1"/>
</dbReference>
<name>E1QEA8_DESB2</name>
<dbReference type="InterPro" id="IPR013022">
    <property type="entry name" value="Xyl_isomerase-like_TIM-brl"/>
</dbReference>
<evidence type="ECO:0000313" key="2">
    <source>
        <dbReference type="EMBL" id="ADK83894.1"/>
    </source>
</evidence>
<dbReference type="eggNOG" id="COG1082">
    <property type="taxonomic scope" value="Bacteria"/>
</dbReference>
<reference evidence="2 3" key="1">
    <citation type="journal article" date="2010" name="Stand. Genomic Sci.">
        <title>Complete genome sequence of Desulfarculus baarsii type strain (2st14).</title>
        <authorList>
            <person name="Sun H."/>
            <person name="Spring S."/>
            <person name="Lapidus A."/>
            <person name="Davenport K."/>
            <person name="Del Rio T.G."/>
            <person name="Tice H."/>
            <person name="Nolan M."/>
            <person name="Copeland A."/>
            <person name="Cheng J.F."/>
            <person name="Lucas S."/>
            <person name="Tapia R."/>
            <person name="Goodwin L."/>
            <person name="Pitluck S."/>
            <person name="Ivanova N."/>
            <person name="Pagani I."/>
            <person name="Mavromatis K."/>
            <person name="Ovchinnikova G."/>
            <person name="Pati A."/>
            <person name="Chen A."/>
            <person name="Palaniappan K."/>
            <person name="Hauser L."/>
            <person name="Chang Y.J."/>
            <person name="Jeffries C.D."/>
            <person name="Detter J.C."/>
            <person name="Han C."/>
            <person name="Rohde M."/>
            <person name="Brambilla E."/>
            <person name="Goker M."/>
            <person name="Woyke T."/>
            <person name="Bristow J."/>
            <person name="Eisen J.A."/>
            <person name="Markowitz V."/>
            <person name="Hugenholtz P."/>
            <person name="Kyrpides N.C."/>
            <person name="Klenk H.P."/>
            <person name="Land M."/>
        </authorList>
    </citation>
    <scope>NUCLEOTIDE SEQUENCE [LARGE SCALE GENOMIC DNA]</scope>
    <source>
        <strain evidence="3">ATCC 33931 / DSM 2075 / LMG 7858 / VKM B-1802 / 2st14</strain>
    </source>
</reference>
<dbReference type="STRING" id="644282.Deba_0522"/>